<evidence type="ECO:0000256" key="3">
    <source>
        <dbReference type="ARBA" id="ARBA00023125"/>
    </source>
</evidence>
<evidence type="ECO:0000256" key="4">
    <source>
        <dbReference type="ARBA" id="ARBA00023172"/>
    </source>
</evidence>
<organism evidence="6 7">
    <name type="scientific">Edaphosphingomonas laterariae</name>
    <dbReference type="NCBI Taxonomy" id="861865"/>
    <lineage>
        <taxon>Bacteria</taxon>
        <taxon>Pseudomonadati</taxon>
        <taxon>Pseudomonadota</taxon>
        <taxon>Alphaproteobacteria</taxon>
        <taxon>Sphingomonadales</taxon>
        <taxon>Rhizorhabdaceae</taxon>
        <taxon>Edaphosphingomonas</taxon>
    </lineage>
</organism>
<dbReference type="GO" id="GO:0006310">
    <property type="term" value="P:DNA recombination"/>
    <property type="evidence" value="ECO:0007669"/>
    <property type="project" value="UniProtKB-KW"/>
</dbReference>
<name>A0A239J1C2_9SPHN</name>
<evidence type="ECO:0000259" key="5">
    <source>
        <dbReference type="PROSITE" id="PS51898"/>
    </source>
</evidence>
<evidence type="ECO:0000256" key="1">
    <source>
        <dbReference type="ARBA" id="ARBA00008857"/>
    </source>
</evidence>
<keyword evidence="3" id="KW-0238">DNA-binding</keyword>
<dbReference type="InterPro" id="IPR002104">
    <property type="entry name" value="Integrase_catalytic"/>
</dbReference>
<dbReference type="PROSITE" id="PS51898">
    <property type="entry name" value="TYR_RECOMBINASE"/>
    <property type="match status" value="1"/>
</dbReference>
<dbReference type="Pfam" id="PF00589">
    <property type="entry name" value="Phage_integrase"/>
    <property type="match status" value="1"/>
</dbReference>
<dbReference type="InterPro" id="IPR010998">
    <property type="entry name" value="Integrase_recombinase_N"/>
</dbReference>
<dbReference type="Gene3D" id="3.30.160.390">
    <property type="entry name" value="Integrase, DNA-binding domain"/>
    <property type="match status" value="1"/>
</dbReference>
<dbReference type="InterPro" id="IPR050808">
    <property type="entry name" value="Phage_Integrase"/>
</dbReference>
<dbReference type="Gene3D" id="1.10.150.130">
    <property type="match status" value="1"/>
</dbReference>
<dbReference type="CDD" id="cd00801">
    <property type="entry name" value="INT_P4_C"/>
    <property type="match status" value="1"/>
</dbReference>
<dbReference type="SUPFAM" id="SSF56349">
    <property type="entry name" value="DNA breaking-rejoining enzymes"/>
    <property type="match status" value="1"/>
</dbReference>
<dbReference type="GO" id="GO:0015074">
    <property type="term" value="P:DNA integration"/>
    <property type="evidence" value="ECO:0007669"/>
    <property type="project" value="UniProtKB-KW"/>
</dbReference>
<dbReference type="InterPro" id="IPR011010">
    <property type="entry name" value="DNA_brk_join_enz"/>
</dbReference>
<comment type="similarity">
    <text evidence="1">Belongs to the 'phage' integrase family.</text>
</comment>
<keyword evidence="4" id="KW-0233">DNA recombination</keyword>
<dbReference type="Gene3D" id="1.10.443.10">
    <property type="entry name" value="Intergrase catalytic core"/>
    <property type="match status" value="1"/>
</dbReference>
<dbReference type="InterPro" id="IPR013762">
    <property type="entry name" value="Integrase-like_cat_sf"/>
</dbReference>
<dbReference type="Pfam" id="PF22022">
    <property type="entry name" value="Phage_int_M"/>
    <property type="match status" value="1"/>
</dbReference>
<sequence>MGLGSLSLVSLAEAREAASKSRKMVADGVNPKVERSDKSFGEAATSVIERLKPGWKNAKHTQQWTNTLKTHAAGLWDEPVASISTEDVIKCLDPIWTALPETASRVRGRIERVLDAAKVLGWRDGENPARWRGHLELLLPKRRISARRHHPAMPYDQVPEFMRRLRNRHAVAARALEFTVLTAARTSETLKMRWHEVDLDNALWVVPPERMKMGIQHRVPLSPAALKILKHAAFLGNEADGFVFFGRSPDKPLSNMAMEMLLRRLDEDDFTVHGFRSSFRDWAGELTNHAREIAEAALAHAVGDEVERAYRRGDALAKRRQLMMEWDCFLAGVPALPMPANSNASEQLPAQSAKG</sequence>
<keyword evidence="7" id="KW-1185">Reference proteome</keyword>
<reference evidence="7" key="1">
    <citation type="submission" date="2017-06" db="EMBL/GenBank/DDBJ databases">
        <authorList>
            <person name="Varghese N."/>
            <person name="Submissions S."/>
        </authorList>
    </citation>
    <scope>NUCLEOTIDE SEQUENCE [LARGE SCALE GENOMIC DNA]</scope>
    <source>
        <strain evidence="7">LNB2</strain>
    </source>
</reference>
<evidence type="ECO:0000313" key="7">
    <source>
        <dbReference type="Proteomes" id="UP000198281"/>
    </source>
</evidence>
<dbReference type="InterPro" id="IPR053876">
    <property type="entry name" value="Phage_int_M"/>
</dbReference>
<gene>
    <name evidence="6" type="ORF">SAMN06295912_12918</name>
</gene>
<evidence type="ECO:0000313" key="6">
    <source>
        <dbReference type="EMBL" id="SNS99452.1"/>
    </source>
</evidence>
<dbReference type="GO" id="GO:0003677">
    <property type="term" value="F:DNA binding"/>
    <property type="evidence" value="ECO:0007669"/>
    <property type="project" value="UniProtKB-KW"/>
</dbReference>
<proteinExistence type="inferred from homology"/>
<accession>A0A239J1C2</accession>
<keyword evidence="2" id="KW-0229">DNA integration</keyword>
<dbReference type="InterPro" id="IPR038488">
    <property type="entry name" value="Integrase_DNA-bd_sf"/>
</dbReference>
<dbReference type="Proteomes" id="UP000198281">
    <property type="component" value="Unassembled WGS sequence"/>
</dbReference>
<evidence type="ECO:0000256" key="2">
    <source>
        <dbReference type="ARBA" id="ARBA00022908"/>
    </source>
</evidence>
<feature type="domain" description="Tyr recombinase" evidence="5">
    <location>
        <begin position="148"/>
        <end position="323"/>
    </location>
</feature>
<dbReference type="AlphaFoldDB" id="A0A239J1C2"/>
<protein>
    <submittedName>
        <fullName evidence="6">Integrase</fullName>
    </submittedName>
</protein>
<dbReference type="PANTHER" id="PTHR30629">
    <property type="entry name" value="PROPHAGE INTEGRASE"/>
    <property type="match status" value="1"/>
</dbReference>
<dbReference type="PANTHER" id="PTHR30629:SF2">
    <property type="entry name" value="PROPHAGE INTEGRASE INTS-RELATED"/>
    <property type="match status" value="1"/>
</dbReference>
<dbReference type="EMBL" id="FZOS01000029">
    <property type="protein sequence ID" value="SNS99452.1"/>
    <property type="molecule type" value="Genomic_DNA"/>
</dbReference>